<dbReference type="PROSITE" id="PS50943">
    <property type="entry name" value="HTH_CROC1"/>
    <property type="match status" value="1"/>
</dbReference>
<dbReference type="Proteomes" id="UP000315908">
    <property type="component" value="Unassembled WGS sequence"/>
</dbReference>
<dbReference type="Gene3D" id="1.10.260.40">
    <property type="entry name" value="lambda repressor-like DNA-binding domains"/>
    <property type="match status" value="1"/>
</dbReference>
<name>A0A562M9S6_9SPHI</name>
<sequence>MEKITDYSINSRIVKLIELLKLTPNSFANKLKVSSTLIYNIEKNRNKPSYDIILSISETFNVDCNWLILGIGKPFFMKDILDIYKINVGVLNRINVGERERNSKIIEGFTESEGEIVPLYKQSDSSTSNNENPYIINNGKNIIYDTDEFLNIYHMTVGLIQKLYGIILKHGDKYYLTAEMLEEFKTFKDLASAQESVYNLYFSKDQKEVFYSMITNTINKLPEAFLELIKSVNVLGMTAGKASRYEEGTFVHFEIEDLKRMIAQRDRDV</sequence>
<proteinExistence type="predicted"/>
<gene>
    <name evidence="2" type="ORF">IQ31_04466</name>
</gene>
<organism evidence="2 3">
    <name type="scientific">Sphingobacterium siyangense</name>
    <dbReference type="NCBI Taxonomy" id="459529"/>
    <lineage>
        <taxon>Bacteria</taxon>
        <taxon>Pseudomonadati</taxon>
        <taxon>Bacteroidota</taxon>
        <taxon>Sphingobacteriia</taxon>
        <taxon>Sphingobacteriales</taxon>
        <taxon>Sphingobacteriaceae</taxon>
        <taxon>Sphingobacterium</taxon>
    </lineage>
</organism>
<dbReference type="GO" id="GO:0003677">
    <property type="term" value="F:DNA binding"/>
    <property type="evidence" value="ECO:0007669"/>
    <property type="project" value="InterPro"/>
</dbReference>
<dbReference type="InterPro" id="IPR010982">
    <property type="entry name" value="Lambda_DNA-bd_dom_sf"/>
</dbReference>
<dbReference type="InterPro" id="IPR001387">
    <property type="entry name" value="Cro/C1-type_HTH"/>
</dbReference>
<feature type="domain" description="HTH cro/C1-type" evidence="1">
    <location>
        <begin position="13"/>
        <end position="67"/>
    </location>
</feature>
<dbReference type="SUPFAM" id="SSF47413">
    <property type="entry name" value="lambda repressor-like DNA-binding domains"/>
    <property type="match status" value="1"/>
</dbReference>
<dbReference type="OrthoDB" id="1034290at2"/>
<evidence type="ECO:0000313" key="2">
    <source>
        <dbReference type="EMBL" id="TWI16311.1"/>
    </source>
</evidence>
<dbReference type="AlphaFoldDB" id="A0A562M9S6"/>
<dbReference type="CDD" id="cd00093">
    <property type="entry name" value="HTH_XRE"/>
    <property type="match status" value="1"/>
</dbReference>
<comment type="caution">
    <text evidence="2">The sequence shown here is derived from an EMBL/GenBank/DDBJ whole genome shotgun (WGS) entry which is preliminary data.</text>
</comment>
<reference evidence="2 3" key="1">
    <citation type="journal article" date="2015" name="Stand. Genomic Sci.">
        <title>Genomic Encyclopedia of Bacterial and Archaeal Type Strains, Phase III: the genomes of soil and plant-associated and newly described type strains.</title>
        <authorList>
            <person name="Whitman W.B."/>
            <person name="Woyke T."/>
            <person name="Klenk H.P."/>
            <person name="Zhou Y."/>
            <person name="Lilburn T.G."/>
            <person name="Beck B.J."/>
            <person name="De Vos P."/>
            <person name="Vandamme P."/>
            <person name="Eisen J.A."/>
            <person name="Garrity G."/>
            <person name="Hugenholtz P."/>
            <person name="Kyrpides N.C."/>
        </authorList>
    </citation>
    <scope>NUCLEOTIDE SEQUENCE [LARGE SCALE GENOMIC DNA]</scope>
    <source>
        <strain evidence="2 3">CGMCC 1.6855</strain>
    </source>
</reference>
<accession>A0A562M9S6</accession>
<evidence type="ECO:0000259" key="1">
    <source>
        <dbReference type="PROSITE" id="PS50943"/>
    </source>
</evidence>
<protein>
    <submittedName>
        <fullName evidence="2">Helix-turn-helix protein</fullName>
    </submittedName>
</protein>
<dbReference type="EMBL" id="VLKR01000031">
    <property type="protein sequence ID" value="TWI16311.1"/>
    <property type="molecule type" value="Genomic_DNA"/>
</dbReference>
<evidence type="ECO:0000313" key="3">
    <source>
        <dbReference type="Proteomes" id="UP000315908"/>
    </source>
</evidence>
<dbReference type="SMART" id="SM00530">
    <property type="entry name" value="HTH_XRE"/>
    <property type="match status" value="1"/>
</dbReference>
<dbReference type="RefSeq" id="WP_145330035.1">
    <property type="nucleotide sequence ID" value="NZ_VLKR01000031.1"/>
</dbReference>
<dbReference type="Pfam" id="PF12844">
    <property type="entry name" value="HTH_19"/>
    <property type="match status" value="1"/>
</dbReference>